<keyword evidence="2" id="KW-1185">Reference proteome</keyword>
<gene>
    <name evidence="1" type="ORF">MACH08_19340</name>
</gene>
<accession>A0ABQ5TJH5</accession>
<evidence type="ECO:0000313" key="2">
    <source>
        <dbReference type="Proteomes" id="UP001275436"/>
    </source>
</evidence>
<evidence type="ECO:0000313" key="1">
    <source>
        <dbReference type="EMBL" id="GLO66150.1"/>
    </source>
</evidence>
<comment type="caution">
    <text evidence="1">The sequence shown here is derived from an EMBL/GenBank/DDBJ whole genome shotgun (WGS) entry which is preliminary data.</text>
</comment>
<dbReference type="RefSeq" id="WP_317958032.1">
    <property type="nucleotide sequence ID" value="NZ_BSKO01000001.1"/>
</dbReference>
<sequence length="146" mass="16599">MKLKIAYGQFREVVGVLEKLEIKGIPSIHRTRLINLITEKSKTVGEEEVQIRKEHCKLDENGELVVKDNNQLEVLDPEGLRDALTEFYNEKFIVDGGDSQVFLKSVKKSLEASEIEWSGRDAYVFAELYEGFEKDSIEESTDGSAE</sequence>
<name>A0ABQ5TJH5_9BACI</name>
<proteinExistence type="predicted"/>
<dbReference type="EMBL" id="BSKO01000001">
    <property type="protein sequence ID" value="GLO66150.1"/>
    <property type="molecule type" value="Genomic_DNA"/>
</dbReference>
<reference evidence="1 2" key="1">
    <citation type="submission" date="2023-02" db="EMBL/GenBank/DDBJ databases">
        <title>Oceanobacillus kimchii IFOP_LL358 isolated form Alexandrium catenella lab strain.</title>
        <authorList>
            <person name="Gajardo G."/>
            <person name="Ueki S."/>
            <person name="Maruyama F."/>
        </authorList>
    </citation>
    <scope>NUCLEOTIDE SEQUENCE [LARGE SCALE GENOMIC DNA]</scope>
    <source>
        <strain evidence="1 2">IFOP_LL358</strain>
    </source>
</reference>
<dbReference type="Proteomes" id="UP001275436">
    <property type="component" value="Unassembled WGS sequence"/>
</dbReference>
<protein>
    <submittedName>
        <fullName evidence="1">Uncharacterized protein</fullName>
    </submittedName>
</protein>
<organism evidence="1 2">
    <name type="scientific">Oceanobacillus kimchii</name>
    <dbReference type="NCBI Taxonomy" id="746691"/>
    <lineage>
        <taxon>Bacteria</taxon>
        <taxon>Bacillati</taxon>
        <taxon>Bacillota</taxon>
        <taxon>Bacilli</taxon>
        <taxon>Bacillales</taxon>
        <taxon>Bacillaceae</taxon>
        <taxon>Oceanobacillus</taxon>
    </lineage>
</organism>